<sequence length="186" mass="20378">MWVLIVWFTLVLATSAMAGMPAKRDVGEMFKAAETAGKVGIARKTRAIDARAAHPGEIIVTLIAGEGKETQSRPAEAGDMVVRNRCPETGNEQYLVSGKKFVARYQGPYGKPDAEGWSEYRPTAPEMHYFIVDEAEGDFVFTAPWGEDMVAKPGDAIVGNPKDPADIYRVAAKSFKCTYEVLKYVP</sequence>
<accession>A0A3M9X2X5</accession>
<feature type="signal peptide" evidence="1">
    <location>
        <begin position="1"/>
        <end position="18"/>
    </location>
</feature>
<organism evidence="2 3">
    <name type="scientific">Mesorhizobium japonicum</name>
    <dbReference type="NCBI Taxonomy" id="2066070"/>
    <lineage>
        <taxon>Bacteria</taxon>
        <taxon>Pseudomonadati</taxon>
        <taxon>Pseudomonadota</taxon>
        <taxon>Alphaproteobacteria</taxon>
        <taxon>Hyphomicrobiales</taxon>
        <taxon>Phyllobacteriaceae</taxon>
        <taxon>Mesorhizobium</taxon>
    </lineage>
</organism>
<evidence type="ECO:0000313" key="2">
    <source>
        <dbReference type="EMBL" id="RNJ42387.1"/>
    </source>
</evidence>
<feature type="chain" id="PRO_5018186536" evidence="1">
    <location>
        <begin position="19"/>
        <end position="186"/>
    </location>
</feature>
<gene>
    <name evidence="2" type="ORF">DNR46_28740</name>
</gene>
<name>A0A3M9X2X5_9HYPH</name>
<protein>
    <submittedName>
        <fullName evidence="2">Uncharacterized protein</fullName>
    </submittedName>
</protein>
<comment type="caution">
    <text evidence="2">The sequence shown here is derived from an EMBL/GenBank/DDBJ whole genome shotgun (WGS) entry which is preliminary data.</text>
</comment>
<evidence type="ECO:0000256" key="1">
    <source>
        <dbReference type="SAM" id="SignalP"/>
    </source>
</evidence>
<dbReference type="AlphaFoldDB" id="A0A3M9X2X5"/>
<evidence type="ECO:0000313" key="3">
    <source>
        <dbReference type="Proteomes" id="UP000275436"/>
    </source>
</evidence>
<dbReference type="Proteomes" id="UP000275436">
    <property type="component" value="Unassembled WGS sequence"/>
</dbReference>
<dbReference type="EMBL" id="QKOD01000011">
    <property type="protein sequence ID" value="RNJ42387.1"/>
    <property type="molecule type" value="Genomic_DNA"/>
</dbReference>
<proteinExistence type="predicted"/>
<keyword evidence="1" id="KW-0732">Signal</keyword>
<reference evidence="2 3" key="1">
    <citation type="journal article" date="2018" name="Mol. Plant Microbe Interact.">
        <title>Taxonomically Different Co-Microsymbionts of a Relict Legume, Oxytropis popoviana, Have Complementary Sets of Symbiotic Genes and Together Increase the Efficiency of Plant Nodulation.</title>
        <authorList>
            <person name="Safronova V."/>
            <person name="Belimov A."/>
            <person name="Sazanova A."/>
            <person name="Chirak E."/>
            <person name="Verkhozina A."/>
            <person name="Kuznetsova I."/>
            <person name="Andronov E."/>
            <person name="Puhalsky J."/>
            <person name="Tikhonovich I."/>
        </authorList>
    </citation>
    <scope>NUCLEOTIDE SEQUENCE [LARGE SCALE GENOMIC DNA]</scope>
    <source>
        <strain evidence="2 3">Opo-235</strain>
    </source>
</reference>